<proteinExistence type="predicted"/>
<accession>A0ABW4I6C6</accession>
<dbReference type="RefSeq" id="WP_380890176.1">
    <property type="nucleotide sequence ID" value="NZ_JBHUDY010000002.1"/>
</dbReference>
<dbReference type="EMBL" id="JBHUDY010000002">
    <property type="protein sequence ID" value="MFD1612767.1"/>
    <property type="molecule type" value="Genomic_DNA"/>
</dbReference>
<name>A0ABW4I6C6_9SPHN</name>
<reference evidence="2" key="1">
    <citation type="journal article" date="2019" name="Int. J. Syst. Evol. Microbiol.">
        <title>The Global Catalogue of Microorganisms (GCM) 10K type strain sequencing project: providing services to taxonomists for standard genome sequencing and annotation.</title>
        <authorList>
            <consortium name="The Broad Institute Genomics Platform"/>
            <consortium name="The Broad Institute Genome Sequencing Center for Infectious Disease"/>
            <person name="Wu L."/>
            <person name="Ma J."/>
        </authorList>
    </citation>
    <scope>NUCLEOTIDE SEQUENCE [LARGE SCALE GENOMIC DNA]</scope>
    <source>
        <strain evidence="2">CGMCC 1.16275</strain>
    </source>
</reference>
<dbReference type="Proteomes" id="UP001597115">
    <property type="component" value="Unassembled WGS sequence"/>
</dbReference>
<evidence type="ECO:0000313" key="2">
    <source>
        <dbReference type="Proteomes" id="UP001597115"/>
    </source>
</evidence>
<organism evidence="1 2">
    <name type="scientific">Sphingomonas tabacisoli</name>
    <dbReference type="NCBI Taxonomy" id="2249466"/>
    <lineage>
        <taxon>Bacteria</taxon>
        <taxon>Pseudomonadati</taxon>
        <taxon>Pseudomonadota</taxon>
        <taxon>Alphaproteobacteria</taxon>
        <taxon>Sphingomonadales</taxon>
        <taxon>Sphingomonadaceae</taxon>
        <taxon>Sphingomonas</taxon>
    </lineage>
</organism>
<gene>
    <name evidence="1" type="ORF">ACFSCW_13245</name>
</gene>
<keyword evidence="2" id="KW-1185">Reference proteome</keyword>
<protein>
    <submittedName>
        <fullName evidence="1">Uncharacterized protein</fullName>
    </submittedName>
</protein>
<comment type="caution">
    <text evidence="1">The sequence shown here is derived from an EMBL/GenBank/DDBJ whole genome shotgun (WGS) entry which is preliminary data.</text>
</comment>
<evidence type="ECO:0000313" key="1">
    <source>
        <dbReference type="EMBL" id="MFD1612767.1"/>
    </source>
</evidence>
<sequence>MNTITVWLLILYVRGEQPIQALAIDNIATEKACNELGEKLVKEADRRTTTSYEPRCYSIEKVR</sequence>